<keyword evidence="2" id="KW-1185">Reference proteome</keyword>
<evidence type="ECO:0000313" key="1">
    <source>
        <dbReference type="EMBL" id="KAL3629157.1"/>
    </source>
</evidence>
<proteinExistence type="predicted"/>
<evidence type="ECO:0000313" key="2">
    <source>
        <dbReference type="Proteomes" id="UP001632038"/>
    </source>
</evidence>
<organism evidence="1 2">
    <name type="scientific">Castilleja foliolosa</name>
    <dbReference type="NCBI Taxonomy" id="1961234"/>
    <lineage>
        <taxon>Eukaryota</taxon>
        <taxon>Viridiplantae</taxon>
        <taxon>Streptophyta</taxon>
        <taxon>Embryophyta</taxon>
        <taxon>Tracheophyta</taxon>
        <taxon>Spermatophyta</taxon>
        <taxon>Magnoliopsida</taxon>
        <taxon>eudicotyledons</taxon>
        <taxon>Gunneridae</taxon>
        <taxon>Pentapetalae</taxon>
        <taxon>asterids</taxon>
        <taxon>lamiids</taxon>
        <taxon>Lamiales</taxon>
        <taxon>Orobanchaceae</taxon>
        <taxon>Pedicularideae</taxon>
        <taxon>Castillejinae</taxon>
        <taxon>Castilleja</taxon>
    </lineage>
</organism>
<sequence length="114" mass="13188">MTVQWSFPVSISKVNRIRLQLREPTRRSCNRIVVLANKNSQTTQRRQTIHELEPSFLRIMLKDIKTNSLGTKIIWEGSLVYVCTRTILAHIRCVLNYQEEILTGNNQILPAIGI</sequence>
<dbReference type="AlphaFoldDB" id="A0ABD3CHV9"/>
<name>A0ABD3CHV9_9LAMI</name>
<gene>
    <name evidence="1" type="ORF">CASFOL_026379</name>
</gene>
<protein>
    <submittedName>
        <fullName evidence="1">Uncharacterized protein</fullName>
    </submittedName>
</protein>
<reference evidence="2" key="1">
    <citation type="journal article" date="2024" name="IScience">
        <title>Strigolactones Initiate the Formation of Haustorium-like Structures in Castilleja.</title>
        <authorList>
            <person name="Buerger M."/>
            <person name="Peterson D."/>
            <person name="Chory J."/>
        </authorList>
    </citation>
    <scope>NUCLEOTIDE SEQUENCE [LARGE SCALE GENOMIC DNA]</scope>
</reference>
<comment type="caution">
    <text evidence="1">The sequence shown here is derived from an EMBL/GenBank/DDBJ whole genome shotgun (WGS) entry which is preliminary data.</text>
</comment>
<dbReference type="EMBL" id="JAVIJP010000034">
    <property type="protein sequence ID" value="KAL3629157.1"/>
    <property type="molecule type" value="Genomic_DNA"/>
</dbReference>
<dbReference type="Proteomes" id="UP001632038">
    <property type="component" value="Unassembled WGS sequence"/>
</dbReference>
<accession>A0ABD3CHV9</accession>